<proteinExistence type="predicted"/>
<keyword evidence="3" id="KW-1185">Reference proteome</keyword>
<evidence type="ECO:0000313" key="3">
    <source>
        <dbReference type="Proteomes" id="UP000012960"/>
    </source>
</evidence>
<dbReference type="EnsemblPlants" id="Ma06_t15370.1">
    <property type="protein sequence ID" value="Ma06_p15370.1"/>
    <property type="gene ID" value="Ma06_g15370"/>
</dbReference>
<gene>
    <name evidence="1" type="ORF">GSMUA_161330.1</name>
</gene>
<reference evidence="2" key="2">
    <citation type="submission" date="2021-05" db="UniProtKB">
        <authorList>
            <consortium name="EnsemblPlants"/>
        </authorList>
    </citation>
    <scope>IDENTIFICATION</scope>
    <source>
        <strain evidence="2">subsp. malaccensis</strain>
    </source>
</reference>
<sequence length="134" mass="14754">MAAQVENMPGGWPFGLESMTVRLSMGNFQAAATSTNSHHMHSDSFASYSSSDLDTLSTRSFFQDRSITLGSLIGMTPVDRNVRLAKSFLSEELERASRINLPHDSAESDEEMFSCCICVAFMDNVLPGRTGSRY</sequence>
<reference evidence="1" key="1">
    <citation type="submission" date="2021-03" db="EMBL/GenBank/DDBJ databases">
        <authorList>
            <consortium name="Genoscope - CEA"/>
            <person name="William W."/>
        </authorList>
    </citation>
    <scope>NUCLEOTIDE SEQUENCE</scope>
    <source>
        <strain evidence="1">Doubled-haploid Pahang</strain>
    </source>
</reference>
<dbReference type="PANTHER" id="PTHR33544:SF14">
    <property type="entry name" value="PROTEIN, PUTATIVE-RELATED"/>
    <property type="match status" value="1"/>
</dbReference>
<dbReference type="OMA" id="RICIPLL"/>
<dbReference type="Proteomes" id="UP000012960">
    <property type="component" value="Unplaced"/>
</dbReference>
<dbReference type="InterPro" id="IPR040344">
    <property type="entry name" value="At3g17950-like"/>
</dbReference>
<evidence type="ECO:0000313" key="1">
    <source>
        <dbReference type="EMBL" id="CAG1846338.1"/>
    </source>
</evidence>
<dbReference type="InParanoid" id="A0A804JGI4"/>
<dbReference type="EMBL" id="HG996471">
    <property type="protein sequence ID" value="CAG1846338.1"/>
    <property type="molecule type" value="Genomic_DNA"/>
</dbReference>
<name>A0A804JGI4_MUSAM</name>
<dbReference type="AlphaFoldDB" id="A0A804JGI4"/>
<dbReference type="OrthoDB" id="738796at2759"/>
<dbReference type="PANTHER" id="PTHR33544">
    <property type="entry name" value="DUF4005 DOMAIN-CONTAINING PROTEIN-RELATED"/>
    <property type="match status" value="1"/>
</dbReference>
<dbReference type="Gramene" id="Ma06_t15370.1">
    <property type="protein sequence ID" value="Ma06_p15370.1"/>
    <property type="gene ID" value="Ma06_g15370"/>
</dbReference>
<accession>A0A804JGI4</accession>
<evidence type="ECO:0000313" key="2">
    <source>
        <dbReference type="EnsemblPlants" id="Ma06_p15370.1"/>
    </source>
</evidence>
<protein>
    <submittedName>
        <fullName evidence="1">(wild Malaysian banana) hypothetical protein</fullName>
    </submittedName>
</protein>
<organism evidence="2 3">
    <name type="scientific">Musa acuminata subsp. malaccensis</name>
    <name type="common">Wild banana</name>
    <name type="synonym">Musa malaccensis</name>
    <dbReference type="NCBI Taxonomy" id="214687"/>
    <lineage>
        <taxon>Eukaryota</taxon>
        <taxon>Viridiplantae</taxon>
        <taxon>Streptophyta</taxon>
        <taxon>Embryophyta</taxon>
        <taxon>Tracheophyta</taxon>
        <taxon>Spermatophyta</taxon>
        <taxon>Magnoliopsida</taxon>
        <taxon>Liliopsida</taxon>
        <taxon>Zingiberales</taxon>
        <taxon>Musaceae</taxon>
        <taxon>Musa</taxon>
    </lineage>
</organism>